<dbReference type="AlphaFoldDB" id="A0A4Z2EWS7"/>
<organism evidence="2 3">
    <name type="scientific">Liparis tanakae</name>
    <name type="common">Tanaka's snailfish</name>
    <dbReference type="NCBI Taxonomy" id="230148"/>
    <lineage>
        <taxon>Eukaryota</taxon>
        <taxon>Metazoa</taxon>
        <taxon>Chordata</taxon>
        <taxon>Craniata</taxon>
        <taxon>Vertebrata</taxon>
        <taxon>Euteleostomi</taxon>
        <taxon>Actinopterygii</taxon>
        <taxon>Neopterygii</taxon>
        <taxon>Teleostei</taxon>
        <taxon>Neoteleostei</taxon>
        <taxon>Acanthomorphata</taxon>
        <taxon>Eupercaria</taxon>
        <taxon>Perciformes</taxon>
        <taxon>Cottioidei</taxon>
        <taxon>Cottales</taxon>
        <taxon>Liparidae</taxon>
        <taxon>Liparis</taxon>
    </lineage>
</organism>
<dbReference type="Proteomes" id="UP000314294">
    <property type="component" value="Unassembled WGS sequence"/>
</dbReference>
<proteinExistence type="predicted"/>
<feature type="region of interest" description="Disordered" evidence="1">
    <location>
        <begin position="42"/>
        <end position="86"/>
    </location>
</feature>
<name>A0A4Z2EWS7_9TELE</name>
<accession>A0A4Z2EWS7</accession>
<gene>
    <name evidence="2" type="ORF">EYF80_056569</name>
</gene>
<comment type="caution">
    <text evidence="2">The sequence shown here is derived from an EMBL/GenBank/DDBJ whole genome shotgun (WGS) entry which is preliminary data.</text>
</comment>
<protein>
    <submittedName>
        <fullName evidence="2">Uncharacterized protein</fullName>
    </submittedName>
</protein>
<evidence type="ECO:0000256" key="1">
    <source>
        <dbReference type="SAM" id="MobiDB-lite"/>
    </source>
</evidence>
<reference evidence="2 3" key="1">
    <citation type="submission" date="2019-03" db="EMBL/GenBank/DDBJ databases">
        <title>First draft genome of Liparis tanakae, snailfish: a comprehensive survey of snailfish specific genes.</title>
        <authorList>
            <person name="Kim W."/>
            <person name="Song I."/>
            <person name="Jeong J.-H."/>
            <person name="Kim D."/>
            <person name="Kim S."/>
            <person name="Ryu S."/>
            <person name="Song J.Y."/>
            <person name="Lee S.K."/>
        </authorList>
    </citation>
    <scope>NUCLEOTIDE SEQUENCE [LARGE SCALE GENOMIC DNA]</scope>
    <source>
        <tissue evidence="2">Muscle</tissue>
    </source>
</reference>
<keyword evidence="3" id="KW-1185">Reference proteome</keyword>
<feature type="region of interest" description="Disordered" evidence="1">
    <location>
        <begin position="166"/>
        <end position="234"/>
    </location>
</feature>
<feature type="compositionally biased region" description="Basic and acidic residues" evidence="1">
    <location>
        <begin position="224"/>
        <end position="234"/>
    </location>
</feature>
<dbReference type="EMBL" id="SRLO01002293">
    <property type="protein sequence ID" value="TNN33269.1"/>
    <property type="molecule type" value="Genomic_DNA"/>
</dbReference>
<sequence>MGDTAARLESDLDRDLVSCGSGAPRGTDLILPRVQALSSPLGATPVWSPRNSGASPFCPGEQEEEEEGGWPSVDQPHAGSARSRPPSGAWSWLTLVWKIVRYTTWGFCWVAALSGDESLPGEFWAAPPPITTPDSGVGARSLWTSAEACFRGGKAYRAFRTPGKIHEGGPQTPLGCGSSCAPPTERRGWRKKKKAEEEEEEGLAAFRLDGEEREEGDVGWGEIENGRRDYPVFR</sequence>
<evidence type="ECO:0000313" key="3">
    <source>
        <dbReference type="Proteomes" id="UP000314294"/>
    </source>
</evidence>
<evidence type="ECO:0000313" key="2">
    <source>
        <dbReference type="EMBL" id="TNN33269.1"/>
    </source>
</evidence>